<dbReference type="OrthoDB" id="2883672at2759"/>
<protein>
    <submittedName>
        <fullName evidence="2">Uncharacterized protein</fullName>
    </submittedName>
</protein>
<feature type="region of interest" description="Disordered" evidence="1">
    <location>
        <begin position="1"/>
        <end position="22"/>
    </location>
</feature>
<dbReference type="EMBL" id="JAPQKI010000002">
    <property type="protein sequence ID" value="KAJ5110704.1"/>
    <property type="molecule type" value="Genomic_DNA"/>
</dbReference>
<organism evidence="2 3">
    <name type="scientific">Penicillium argentinense</name>
    <dbReference type="NCBI Taxonomy" id="1131581"/>
    <lineage>
        <taxon>Eukaryota</taxon>
        <taxon>Fungi</taxon>
        <taxon>Dikarya</taxon>
        <taxon>Ascomycota</taxon>
        <taxon>Pezizomycotina</taxon>
        <taxon>Eurotiomycetes</taxon>
        <taxon>Eurotiomycetidae</taxon>
        <taxon>Eurotiales</taxon>
        <taxon>Aspergillaceae</taxon>
        <taxon>Penicillium</taxon>
    </lineage>
</organism>
<evidence type="ECO:0000313" key="3">
    <source>
        <dbReference type="Proteomes" id="UP001149074"/>
    </source>
</evidence>
<comment type="caution">
    <text evidence="2">The sequence shown here is derived from an EMBL/GenBank/DDBJ whole genome shotgun (WGS) entry which is preliminary data.</text>
</comment>
<dbReference type="RefSeq" id="XP_056478774.1">
    <property type="nucleotide sequence ID" value="XM_056613733.1"/>
</dbReference>
<name>A0A9W9G236_9EURO</name>
<proteinExistence type="predicted"/>
<dbReference type="Proteomes" id="UP001149074">
    <property type="component" value="Unassembled WGS sequence"/>
</dbReference>
<reference evidence="2" key="2">
    <citation type="journal article" date="2023" name="IMA Fungus">
        <title>Comparative genomic study of the Penicillium genus elucidates a diverse pangenome and 15 lateral gene transfer events.</title>
        <authorList>
            <person name="Petersen C."/>
            <person name="Sorensen T."/>
            <person name="Nielsen M.R."/>
            <person name="Sondergaard T.E."/>
            <person name="Sorensen J.L."/>
            <person name="Fitzpatrick D.A."/>
            <person name="Frisvad J.C."/>
            <person name="Nielsen K.L."/>
        </authorList>
    </citation>
    <scope>NUCLEOTIDE SEQUENCE</scope>
    <source>
        <strain evidence="2">IBT 30761</strain>
    </source>
</reference>
<dbReference type="GeneID" id="81352712"/>
<keyword evidence="3" id="KW-1185">Reference proteome</keyword>
<feature type="compositionally biased region" description="Basic and acidic residues" evidence="1">
    <location>
        <begin position="12"/>
        <end position="22"/>
    </location>
</feature>
<evidence type="ECO:0000313" key="2">
    <source>
        <dbReference type="EMBL" id="KAJ5110704.1"/>
    </source>
</evidence>
<accession>A0A9W9G236</accession>
<evidence type="ECO:0000256" key="1">
    <source>
        <dbReference type="SAM" id="MobiDB-lite"/>
    </source>
</evidence>
<sequence length="282" mass="31902">MWARRGATRVIPHSEEERRNAQREGITDIRDVAIKDIRGKEHEFTLDVQGFQFVKHQDARSLTRNGLTPFEHFHPAPPDERSWGPKLSGQVIQRKIDFEAGASTIPAGIPMDIGALYRYSNKNGFGAILMTESPENSETILRKWPDVRDNGLIIVTSTHRTRLAMMNAWAEQEKEISVGFRAGVSEIGEVAPSSTWYISHGEAGWVSTEASEPDDRKVVFFAGLYFRYRRLAAILPPAHAFRSESVEKARFRDVDPEAKEFRVVEKDGDTSYEMVVTRGGVR</sequence>
<reference evidence="2" key="1">
    <citation type="submission" date="2022-11" db="EMBL/GenBank/DDBJ databases">
        <authorList>
            <person name="Petersen C."/>
        </authorList>
    </citation>
    <scope>NUCLEOTIDE SEQUENCE</scope>
    <source>
        <strain evidence="2">IBT 30761</strain>
    </source>
</reference>
<dbReference type="AlphaFoldDB" id="A0A9W9G236"/>
<gene>
    <name evidence="2" type="ORF">N7532_001239</name>
</gene>